<sequence>MSDLAGPVDRHLAGNRRSGPPRAISPEAGSEFHIVRFASAFSVVIFLLPESMFYMAKSGVYLIEK</sequence>
<accession>A0ABV0DS31</accession>
<feature type="region of interest" description="Disordered" evidence="1">
    <location>
        <begin position="1"/>
        <end position="24"/>
    </location>
</feature>
<feature type="transmembrane region" description="Helical" evidence="2">
    <location>
        <begin position="34"/>
        <end position="56"/>
    </location>
</feature>
<proteinExistence type="predicted"/>
<protein>
    <submittedName>
        <fullName evidence="3">Uncharacterized protein</fullName>
    </submittedName>
</protein>
<comment type="caution">
    <text evidence="3">The sequence shown here is derived from an EMBL/GenBank/DDBJ whole genome shotgun (WGS) entry which is preliminary data.</text>
</comment>
<name>A0ABV0DS31_9BURK</name>
<evidence type="ECO:0000313" key="3">
    <source>
        <dbReference type="EMBL" id="MEO1753310.1"/>
    </source>
</evidence>
<keyword evidence="4" id="KW-1185">Reference proteome</keyword>
<evidence type="ECO:0000256" key="1">
    <source>
        <dbReference type="SAM" id="MobiDB-lite"/>
    </source>
</evidence>
<keyword evidence="2" id="KW-1133">Transmembrane helix</keyword>
<organism evidence="3 4">
    <name type="scientific">Paraburkholderia caribensis</name>
    <dbReference type="NCBI Taxonomy" id="75105"/>
    <lineage>
        <taxon>Bacteria</taxon>
        <taxon>Pseudomonadati</taxon>
        <taxon>Pseudomonadota</taxon>
        <taxon>Betaproteobacteria</taxon>
        <taxon>Burkholderiales</taxon>
        <taxon>Burkholderiaceae</taxon>
        <taxon>Paraburkholderia</taxon>
    </lineage>
</organism>
<evidence type="ECO:0000256" key="2">
    <source>
        <dbReference type="SAM" id="Phobius"/>
    </source>
</evidence>
<reference evidence="3 4" key="1">
    <citation type="submission" date="2024-01" db="EMBL/GenBank/DDBJ databases">
        <title>The diversity of rhizobia nodulating Mimosa spp. in eleven states of Brazil covering several biomes is determined by host plant, location, and edaphic factors.</title>
        <authorList>
            <person name="Rouws L."/>
            <person name="Barauna A."/>
            <person name="Beukes C."/>
            <person name="De Faria S.M."/>
            <person name="Gross E."/>
            <person name="Dos Reis Junior F.B."/>
            <person name="Simon M."/>
            <person name="Maluk M."/>
            <person name="Odee D.W."/>
            <person name="Kenicer G."/>
            <person name="Young J.P.W."/>
            <person name="Reis V.M."/>
            <person name="Zilli J."/>
            <person name="James E.K."/>
        </authorList>
    </citation>
    <scope>NUCLEOTIDE SEQUENCE [LARGE SCALE GENOMIC DNA]</scope>
    <source>
        <strain evidence="3 4">JHI1651</strain>
    </source>
</reference>
<gene>
    <name evidence="3" type="ORF">VOI32_05125</name>
</gene>
<dbReference type="EMBL" id="JAYLVJ010000004">
    <property type="protein sequence ID" value="MEO1753310.1"/>
    <property type="molecule type" value="Genomic_DNA"/>
</dbReference>
<keyword evidence="2" id="KW-0812">Transmembrane</keyword>
<keyword evidence="2" id="KW-0472">Membrane</keyword>
<dbReference type="RefSeq" id="WP_146174456.1">
    <property type="nucleotide sequence ID" value="NZ_CP015959.1"/>
</dbReference>
<dbReference type="Proteomes" id="UP001462961">
    <property type="component" value="Unassembled WGS sequence"/>
</dbReference>
<evidence type="ECO:0000313" key="4">
    <source>
        <dbReference type="Proteomes" id="UP001462961"/>
    </source>
</evidence>